<keyword evidence="3 8" id="KW-0479">Metal-binding</keyword>
<dbReference type="RefSeq" id="WP_011994046.1">
    <property type="nucleotide sequence ID" value="NC_009718.1"/>
</dbReference>
<dbReference type="HOGENOM" id="CLU_059327_0_0_0"/>
<feature type="binding site" evidence="8">
    <location>
        <position position="171"/>
    </location>
    <ligand>
        <name>ATP</name>
        <dbReference type="ChEBI" id="CHEBI:30616"/>
    </ligand>
</feature>
<comment type="catalytic activity">
    <reaction evidence="8 10">
        <text>deamido-NAD(+) + NH4(+) + ATP = AMP + diphosphate + NAD(+) + H(+)</text>
        <dbReference type="Rhea" id="RHEA:21188"/>
        <dbReference type="ChEBI" id="CHEBI:15378"/>
        <dbReference type="ChEBI" id="CHEBI:28938"/>
        <dbReference type="ChEBI" id="CHEBI:30616"/>
        <dbReference type="ChEBI" id="CHEBI:33019"/>
        <dbReference type="ChEBI" id="CHEBI:57540"/>
        <dbReference type="ChEBI" id="CHEBI:58437"/>
        <dbReference type="ChEBI" id="CHEBI:456215"/>
        <dbReference type="EC" id="6.3.1.5"/>
    </reaction>
</comment>
<keyword evidence="6 8" id="KW-0460">Magnesium</keyword>
<comment type="caution">
    <text evidence="8">Lacks conserved residue(s) required for the propagation of feature annotation.</text>
</comment>
<comment type="pathway">
    <text evidence="8 11">Cofactor biosynthesis; NAD(+) biosynthesis; NAD(+) from deamido-NAD(+) (ammonia route): step 1/1.</text>
</comment>
<dbReference type="Proteomes" id="UP000002415">
    <property type="component" value="Chromosome"/>
</dbReference>
<dbReference type="EC" id="6.3.1.5" evidence="8 10"/>
<sequence length="294" mass="33841">MIFNPKDEIIRIEKFIKRTMETYNFKGAVIGISGGVDSAVVLALLTRTIEKENILALILPERDSSKESVRDAKLVCNYFGVNYKIFPITGALRKLGAYSLFPPALFIPESIKISYSKKRWERYQDPYIMDLKNEGDELFLKGLAYYRIKHRVRMCKLYMEAEKRGYCVVGTTNKTELALGLYVKWGDDAVDIEPIKHLYKTQVFELAKHLGVPEKIINKKPTPDLIPGINDEDAFGIEYSKLDKILFSIESNEGKVEDIDEKLLSKVKEIMRFTKIRELKGLGIDDISNQKDRW</sequence>
<evidence type="ECO:0000256" key="7">
    <source>
        <dbReference type="ARBA" id="ARBA00023027"/>
    </source>
</evidence>
<name>A7HLE7_FERNB</name>
<comment type="similarity">
    <text evidence="1 8 9">Belongs to the NAD synthetase family.</text>
</comment>
<evidence type="ECO:0000256" key="1">
    <source>
        <dbReference type="ARBA" id="ARBA00005859"/>
    </source>
</evidence>
<comment type="subunit">
    <text evidence="8">Homodimer.</text>
</comment>
<dbReference type="InterPro" id="IPR014729">
    <property type="entry name" value="Rossmann-like_a/b/a_fold"/>
</dbReference>
<dbReference type="STRING" id="381764.Fnod_0878"/>
<dbReference type="SUPFAM" id="SSF52402">
    <property type="entry name" value="Adenine nucleotide alpha hydrolases-like"/>
    <property type="match status" value="1"/>
</dbReference>
<dbReference type="GO" id="GO:0008795">
    <property type="term" value="F:NAD+ synthase activity"/>
    <property type="evidence" value="ECO:0007669"/>
    <property type="project" value="UniProtKB-UniRule"/>
</dbReference>
<feature type="domain" description="NAD/GMP synthase" evidence="12">
    <location>
        <begin position="142"/>
        <end position="269"/>
    </location>
</feature>
<keyword evidence="5 8" id="KW-0067">ATP-binding</keyword>
<dbReference type="GO" id="GO:0005524">
    <property type="term" value="F:ATP binding"/>
    <property type="evidence" value="ECO:0007669"/>
    <property type="project" value="UniProtKB-UniRule"/>
</dbReference>
<keyword evidence="4 8" id="KW-0547">Nucleotide-binding</keyword>
<feature type="binding site" evidence="8">
    <location>
        <begin position="31"/>
        <end position="38"/>
    </location>
    <ligand>
        <name>ATP</name>
        <dbReference type="ChEBI" id="CHEBI:30616"/>
    </ligand>
</feature>
<dbReference type="Pfam" id="PF02540">
    <property type="entry name" value="NAD_synthase"/>
    <property type="match status" value="2"/>
</dbReference>
<dbReference type="GO" id="GO:0004359">
    <property type="term" value="F:glutaminase activity"/>
    <property type="evidence" value="ECO:0007669"/>
    <property type="project" value="InterPro"/>
</dbReference>
<dbReference type="UniPathway" id="UPA00253">
    <property type="reaction ID" value="UER00333"/>
</dbReference>
<evidence type="ECO:0000313" key="13">
    <source>
        <dbReference type="EMBL" id="ABS60730.1"/>
    </source>
</evidence>
<dbReference type="InterPro" id="IPR022310">
    <property type="entry name" value="NAD/GMP_synthase"/>
</dbReference>
<reference evidence="13 14" key="1">
    <citation type="submission" date="2007-07" db="EMBL/GenBank/DDBJ databases">
        <title>Complete sequence of Fervidobacterium nodosum Rt17-B1.</title>
        <authorList>
            <consortium name="US DOE Joint Genome Institute"/>
            <person name="Copeland A."/>
            <person name="Lucas S."/>
            <person name="Lapidus A."/>
            <person name="Barry K."/>
            <person name="Glavina del Rio T."/>
            <person name="Dalin E."/>
            <person name="Tice H."/>
            <person name="Pitluck S."/>
            <person name="Saunders E."/>
            <person name="Brettin T."/>
            <person name="Bruce D."/>
            <person name="Detter J.C."/>
            <person name="Han C."/>
            <person name="Schmutz J."/>
            <person name="Larimer F."/>
            <person name="Land M."/>
            <person name="Hauser L."/>
            <person name="Kyrpides N."/>
            <person name="Mikhailova N."/>
            <person name="Nelson K."/>
            <person name="Gogarten J.P."/>
            <person name="Noll K."/>
            <person name="Richardson P."/>
        </authorList>
    </citation>
    <scope>NUCLEOTIDE SEQUENCE [LARGE SCALE GENOMIC DNA]</scope>
    <source>
        <strain evidence="14">ATCC 35602 / DSM 5306 / Rt17-B1</strain>
    </source>
</reference>
<dbReference type="AlphaFoldDB" id="A7HLE7"/>
<dbReference type="NCBIfam" id="TIGR00552">
    <property type="entry name" value="nadE"/>
    <property type="match status" value="1"/>
</dbReference>
<evidence type="ECO:0000256" key="10">
    <source>
        <dbReference type="RuleBase" id="RU003812"/>
    </source>
</evidence>
<dbReference type="EMBL" id="CP000771">
    <property type="protein sequence ID" value="ABS60730.1"/>
    <property type="molecule type" value="Genomic_DNA"/>
</dbReference>
<evidence type="ECO:0000256" key="11">
    <source>
        <dbReference type="RuleBase" id="RU004252"/>
    </source>
</evidence>
<evidence type="ECO:0000256" key="8">
    <source>
        <dbReference type="HAMAP-Rule" id="MF_00193"/>
    </source>
</evidence>
<feature type="domain" description="NAD/GMP synthase" evidence="12">
    <location>
        <begin position="10"/>
        <end position="94"/>
    </location>
</feature>
<evidence type="ECO:0000256" key="5">
    <source>
        <dbReference type="ARBA" id="ARBA00022840"/>
    </source>
</evidence>
<keyword evidence="2 8" id="KW-0436">Ligase</keyword>
<evidence type="ECO:0000256" key="3">
    <source>
        <dbReference type="ARBA" id="ARBA00022723"/>
    </source>
</evidence>
<protein>
    <recommendedName>
        <fullName evidence="8 10">NH(3)-dependent NAD(+) synthetase</fullName>
        <ecNumber evidence="8 10">6.3.1.5</ecNumber>
    </recommendedName>
</protein>
<dbReference type="Gene3D" id="3.40.50.620">
    <property type="entry name" value="HUPs"/>
    <property type="match status" value="1"/>
</dbReference>
<dbReference type="CDD" id="cd00553">
    <property type="entry name" value="NAD_synthase"/>
    <property type="match status" value="1"/>
</dbReference>
<evidence type="ECO:0000259" key="12">
    <source>
        <dbReference type="Pfam" id="PF02540"/>
    </source>
</evidence>
<organism evidence="13 14">
    <name type="scientific">Fervidobacterium nodosum (strain ATCC 35602 / DSM 5306 / Rt17-B1)</name>
    <dbReference type="NCBI Taxonomy" id="381764"/>
    <lineage>
        <taxon>Bacteria</taxon>
        <taxon>Thermotogati</taxon>
        <taxon>Thermotogota</taxon>
        <taxon>Thermotogae</taxon>
        <taxon>Thermotogales</taxon>
        <taxon>Fervidobacteriaceae</taxon>
        <taxon>Fervidobacterium</taxon>
    </lineage>
</organism>
<feature type="binding site" evidence="8">
    <location>
        <position position="191"/>
    </location>
    <ligand>
        <name>deamido-NAD(+)</name>
        <dbReference type="ChEBI" id="CHEBI:58437"/>
        <note>ligand shared between two neighboring subunits</note>
    </ligand>
</feature>
<feature type="binding site" description="in other chain" evidence="8">
    <location>
        <position position="184"/>
    </location>
    <ligand>
        <name>deamido-NAD(+)</name>
        <dbReference type="ChEBI" id="CHEBI:58437"/>
        <note>ligand shared between two neighboring subunits</note>
    </ligand>
</feature>
<evidence type="ECO:0000256" key="6">
    <source>
        <dbReference type="ARBA" id="ARBA00022842"/>
    </source>
</evidence>
<evidence type="ECO:0000256" key="2">
    <source>
        <dbReference type="ARBA" id="ARBA00022598"/>
    </source>
</evidence>
<gene>
    <name evidence="8" type="primary">nadE</name>
    <name evidence="13" type="ordered locus">Fnod_0878</name>
</gene>
<feature type="binding site" evidence="8">
    <location>
        <position position="222"/>
    </location>
    <ligand>
        <name>ATP</name>
        <dbReference type="ChEBI" id="CHEBI:30616"/>
    </ligand>
</feature>
<dbReference type="GO" id="GO:0005737">
    <property type="term" value="C:cytoplasm"/>
    <property type="evidence" value="ECO:0007669"/>
    <property type="project" value="InterPro"/>
</dbReference>
<reference evidence="13 14" key="2">
    <citation type="journal article" date="2009" name="Proc. Natl. Acad. Sci. U.S.A.">
        <title>On the chimeric nature, thermophilic origin, and phylogenetic placement of the Thermotogales.</title>
        <authorList>
            <person name="Zhaxybayeva O."/>
            <person name="Swithers K.S."/>
            <person name="Lapierre P."/>
            <person name="Fournier G.P."/>
            <person name="Bickhart D.M."/>
            <person name="DeBoy R.T."/>
            <person name="Nelson K.E."/>
            <person name="Nesbo C.L."/>
            <person name="Doolittle W.F."/>
            <person name="Gogarten J.P."/>
            <person name="Noll K.M."/>
        </authorList>
    </citation>
    <scope>NUCLEOTIDE SEQUENCE [LARGE SCALE GENOMIC DNA]</scope>
    <source>
        <strain evidence="14">ATCC 35602 / DSM 5306 / Rt17-B1</strain>
    </source>
</reference>
<feature type="binding site" description="in other chain" evidence="8">
    <location>
        <position position="151"/>
    </location>
    <ligand>
        <name>deamido-NAD(+)</name>
        <dbReference type="ChEBI" id="CHEBI:58437"/>
        <note>ligand shared between two neighboring subunits</note>
    </ligand>
</feature>
<dbReference type="GO" id="GO:0003952">
    <property type="term" value="F:NAD+ synthase (glutamine-hydrolyzing) activity"/>
    <property type="evidence" value="ECO:0007669"/>
    <property type="project" value="InterPro"/>
</dbReference>
<evidence type="ECO:0000313" key="14">
    <source>
        <dbReference type="Proteomes" id="UP000002415"/>
    </source>
</evidence>
<dbReference type="PANTHER" id="PTHR23090:SF9">
    <property type="entry name" value="GLUTAMINE-DEPENDENT NAD(+) SYNTHETASE"/>
    <property type="match status" value="1"/>
</dbReference>
<feature type="binding site" evidence="8">
    <location>
        <position position="37"/>
    </location>
    <ligand>
        <name>Mg(2+)</name>
        <dbReference type="ChEBI" id="CHEBI:18420"/>
    </ligand>
</feature>
<dbReference type="GO" id="GO:0009435">
    <property type="term" value="P:NAD+ biosynthetic process"/>
    <property type="evidence" value="ECO:0007669"/>
    <property type="project" value="UniProtKB-UniRule"/>
</dbReference>
<accession>A7HLE7</accession>
<keyword evidence="7 8" id="KW-0520">NAD</keyword>
<dbReference type="InterPro" id="IPR022926">
    <property type="entry name" value="NH(3)-dep_NAD(+)_synth"/>
</dbReference>
<dbReference type="HAMAP" id="MF_00193">
    <property type="entry name" value="NadE_ammonia_dep"/>
    <property type="match status" value="1"/>
</dbReference>
<comment type="function">
    <text evidence="8">Catalyzes the ATP-dependent amidation of deamido-NAD to form NAD. Uses ammonia as a nitrogen source.</text>
</comment>
<dbReference type="eggNOG" id="COG0171">
    <property type="taxonomic scope" value="Bacteria"/>
</dbReference>
<dbReference type="GO" id="GO:0046872">
    <property type="term" value="F:metal ion binding"/>
    <property type="evidence" value="ECO:0007669"/>
    <property type="project" value="UniProtKB-KW"/>
</dbReference>
<dbReference type="PANTHER" id="PTHR23090">
    <property type="entry name" value="NH 3 /GLUTAMINE-DEPENDENT NAD + SYNTHETASE"/>
    <property type="match status" value="1"/>
</dbReference>
<feature type="binding site" evidence="8">
    <location>
        <position position="176"/>
    </location>
    <ligand>
        <name>Mg(2+)</name>
        <dbReference type="ChEBI" id="CHEBI:18420"/>
    </ligand>
</feature>
<dbReference type="OrthoDB" id="9803818at2"/>
<dbReference type="KEGG" id="fno:Fnod_0878"/>
<evidence type="ECO:0000256" key="9">
    <source>
        <dbReference type="RuleBase" id="RU003811"/>
    </source>
</evidence>
<evidence type="ECO:0000256" key="4">
    <source>
        <dbReference type="ARBA" id="ARBA00022741"/>
    </source>
</evidence>
<feature type="binding site" evidence="8">
    <location>
        <position position="200"/>
    </location>
    <ligand>
        <name>ATP</name>
        <dbReference type="ChEBI" id="CHEBI:30616"/>
    </ligand>
</feature>
<proteinExistence type="inferred from homology"/>
<dbReference type="InterPro" id="IPR003694">
    <property type="entry name" value="NAD_synthase"/>
</dbReference>
<keyword evidence="14" id="KW-1185">Reference proteome</keyword>